<organism evidence="3 4">
    <name type="scientific">Haliscomenobacter hydrossis (strain ATCC 27775 / DSM 1100 / LMG 10767 / O)</name>
    <dbReference type="NCBI Taxonomy" id="760192"/>
    <lineage>
        <taxon>Bacteria</taxon>
        <taxon>Pseudomonadati</taxon>
        <taxon>Bacteroidota</taxon>
        <taxon>Saprospiria</taxon>
        <taxon>Saprospirales</taxon>
        <taxon>Haliscomenobacteraceae</taxon>
        <taxon>Haliscomenobacter</taxon>
    </lineage>
</organism>
<protein>
    <submittedName>
        <fullName evidence="3">D-amino-acid dehydrogenase</fullName>
        <ecNumber evidence="3">1.4.99.6</ecNumber>
    </submittedName>
</protein>
<dbReference type="AlphaFoldDB" id="F4KTX8"/>
<dbReference type="SUPFAM" id="SSF54373">
    <property type="entry name" value="FAD-linked reductases, C-terminal domain"/>
    <property type="match status" value="1"/>
</dbReference>
<evidence type="ECO:0000256" key="1">
    <source>
        <dbReference type="ARBA" id="ARBA00023002"/>
    </source>
</evidence>
<dbReference type="GO" id="GO:0005737">
    <property type="term" value="C:cytoplasm"/>
    <property type="evidence" value="ECO:0007669"/>
    <property type="project" value="TreeGrafter"/>
</dbReference>
<dbReference type="PANTHER" id="PTHR13847">
    <property type="entry name" value="SARCOSINE DEHYDROGENASE-RELATED"/>
    <property type="match status" value="1"/>
</dbReference>
<dbReference type="InterPro" id="IPR006076">
    <property type="entry name" value="FAD-dep_OxRdtase"/>
</dbReference>
<keyword evidence="4" id="KW-1185">Reference proteome</keyword>
<evidence type="ECO:0000259" key="2">
    <source>
        <dbReference type="Pfam" id="PF01266"/>
    </source>
</evidence>
<accession>F4KTX8</accession>
<dbReference type="OrthoDB" id="9794226at2"/>
<name>F4KTX8_HALH1</name>
<dbReference type="Pfam" id="PF01266">
    <property type="entry name" value="DAO"/>
    <property type="match status" value="1"/>
</dbReference>
<keyword evidence="1 3" id="KW-0560">Oxidoreductase</keyword>
<dbReference type="EC" id="1.4.99.6" evidence="3"/>
<dbReference type="RefSeq" id="WP_013763669.1">
    <property type="nucleotide sequence ID" value="NC_015510.1"/>
</dbReference>
<dbReference type="Proteomes" id="UP000008461">
    <property type="component" value="Chromosome"/>
</dbReference>
<dbReference type="GO" id="GO:0016491">
    <property type="term" value="F:oxidoreductase activity"/>
    <property type="evidence" value="ECO:0007669"/>
    <property type="project" value="UniProtKB-KW"/>
</dbReference>
<dbReference type="eggNOG" id="COG0665">
    <property type="taxonomic scope" value="Bacteria"/>
</dbReference>
<dbReference type="STRING" id="760192.Halhy_1217"/>
<evidence type="ECO:0000313" key="3">
    <source>
        <dbReference type="EMBL" id="AEE49114.1"/>
    </source>
</evidence>
<dbReference type="HOGENOM" id="CLU_007884_9_0_10"/>
<reference key="2">
    <citation type="submission" date="2011-04" db="EMBL/GenBank/DDBJ databases">
        <title>Complete sequence of chromosome of Haliscomenobacter hydrossis DSM 1100.</title>
        <authorList>
            <consortium name="US DOE Joint Genome Institute (JGI-PGF)"/>
            <person name="Lucas S."/>
            <person name="Han J."/>
            <person name="Lapidus A."/>
            <person name="Bruce D."/>
            <person name="Goodwin L."/>
            <person name="Pitluck S."/>
            <person name="Peters L."/>
            <person name="Kyrpides N."/>
            <person name="Mavromatis K."/>
            <person name="Ivanova N."/>
            <person name="Ovchinnikova G."/>
            <person name="Pagani I."/>
            <person name="Daligault H."/>
            <person name="Detter J.C."/>
            <person name="Han C."/>
            <person name="Land M."/>
            <person name="Hauser L."/>
            <person name="Markowitz V."/>
            <person name="Cheng J.-F."/>
            <person name="Hugenholtz P."/>
            <person name="Woyke T."/>
            <person name="Wu D."/>
            <person name="Verbarg S."/>
            <person name="Frueling A."/>
            <person name="Brambilla E."/>
            <person name="Klenk H.-P."/>
            <person name="Eisen J.A."/>
        </authorList>
    </citation>
    <scope>NUCLEOTIDE SEQUENCE</scope>
    <source>
        <strain>DSM 1100</strain>
    </source>
</reference>
<reference evidence="3 4" key="1">
    <citation type="journal article" date="2011" name="Stand. Genomic Sci.">
        <title>Complete genome sequence of Haliscomenobacter hydrossis type strain (O).</title>
        <authorList>
            <consortium name="US DOE Joint Genome Institute (JGI-PGF)"/>
            <person name="Daligault H."/>
            <person name="Lapidus A."/>
            <person name="Zeytun A."/>
            <person name="Nolan M."/>
            <person name="Lucas S."/>
            <person name="Del Rio T.G."/>
            <person name="Tice H."/>
            <person name="Cheng J.F."/>
            <person name="Tapia R."/>
            <person name="Han C."/>
            <person name="Goodwin L."/>
            <person name="Pitluck S."/>
            <person name="Liolios K."/>
            <person name="Pagani I."/>
            <person name="Ivanova N."/>
            <person name="Huntemann M."/>
            <person name="Mavromatis K."/>
            <person name="Mikhailova N."/>
            <person name="Pati A."/>
            <person name="Chen A."/>
            <person name="Palaniappan K."/>
            <person name="Land M."/>
            <person name="Hauser L."/>
            <person name="Brambilla E.M."/>
            <person name="Rohde M."/>
            <person name="Verbarg S."/>
            <person name="Goker M."/>
            <person name="Bristow J."/>
            <person name="Eisen J.A."/>
            <person name="Markowitz V."/>
            <person name="Hugenholtz P."/>
            <person name="Kyrpides N.C."/>
            <person name="Klenk H.P."/>
            <person name="Woyke T."/>
        </authorList>
    </citation>
    <scope>NUCLEOTIDE SEQUENCE [LARGE SCALE GENOMIC DNA]</scope>
    <source>
        <strain evidence="4">ATCC 27775 / DSM 1100 / LMG 10767 / O</strain>
    </source>
</reference>
<dbReference type="InterPro" id="IPR036188">
    <property type="entry name" value="FAD/NAD-bd_sf"/>
</dbReference>
<dbReference type="Gene3D" id="3.50.50.60">
    <property type="entry name" value="FAD/NAD(P)-binding domain"/>
    <property type="match status" value="2"/>
</dbReference>
<dbReference type="Gene3D" id="3.30.9.10">
    <property type="entry name" value="D-Amino Acid Oxidase, subunit A, domain 2"/>
    <property type="match status" value="1"/>
</dbReference>
<proteinExistence type="predicted"/>
<sequence>MKKAIIVGGGIIGLSSAYYLSRAGWDITVIDKGNRRNNCSTGNAGYICPSHFVPLATPGIVAQGMKWMLNSRSPFYVQPRLSWPLIQWGIQFMRSATAQHVEASARPLRDIALFSMACYEELKKEPGFDFFYAHDGMLEAVQTAENVHHAKETAAVARDLGLDAEWLDKDGVKAIEPDVEMNIRGATWFRCDAHCNPEQLVQNLEAYLRQQGATLLEDTEVTGFKKQNGEIREVITNGGAYTADLVVLATGSWSREMAAKMGLSLPLVAGRGYSFLTDASDFPLRRPVILTEGRVAVSPFAAQIRFGGTMEITAINTPPRYKRVEGIVQSARDFFPNLKIEQPKPEEVWYGYRPCSADGLPYIGRLQHTPNVIVATGHSMLGLSLGAGTGKLVAELAEEQATSVDLGVFSPERFG</sequence>
<gene>
    <name evidence="3" type="ordered locus">Halhy_1217</name>
</gene>
<dbReference type="PANTHER" id="PTHR13847:SF289">
    <property type="entry name" value="GLYCINE OXIDASE"/>
    <property type="match status" value="1"/>
</dbReference>
<dbReference type="EMBL" id="CP002691">
    <property type="protein sequence ID" value="AEE49114.1"/>
    <property type="molecule type" value="Genomic_DNA"/>
</dbReference>
<evidence type="ECO:0000313" key="4">
    <source>
        <dbReference type="Proteomes" id="UP000008461"/>
    </source>
</evidence>
<dbReference type="SUPFAM" id="SSF51905">
    <property type="entry name" value="FAD/NAD(P)-binding domain"/>
    <property type="match status" value="1"/>
</dbReference>
<feature type="domain" description="FAD dependent oxidoreductase" evidence="2">
    <location>
        <begin position="4"/>
        <end position="396"/>
    </location>
</feature>
<dbReference type="KEGG" id="hhy:Halhy_1217"/>